<accession>A0ABQ9EN02</accession>
<dbReference type="PANTHER" id="PTHR10411">
    <property type="entry name" value="GROWTH ARREST AND DNA DAMAGE-INDUCIBLE PROTEIN GADD45"/>
    <property type="match status" value="1"/>
</dbReference>
<feature type="domain" description="Ribosomal protein eL8/eL30/eS12/Gadd45" evidence="2">
    <location>
        <begin position="48"/>
        <end position="147"/>
    </location>
</feature>
<dbReference type="SUPFAM" id="SSF55315">
    <property type="entry name" value="L30e-like"/>
    <property type="match status" value="1"/>
</dbReference>
<proteinExistence type="inferred from homology"/>
<gene>
    <name evidence="3" type="ORF">KUTeg_017124</name>
</gene>
<protein>
    <recommendedName>
        <fullName evidence="2">Ribosomal protein eL8/eL30/eS12/Gadd45 domain-containing protein</fullName>
    </recommendedName>
</protein>
<reference evidence="3 4" key="1">
    <citation type="submission" date="2022-12" db="EMBL/GenBank/DDBJ databases">
        <title>Chromosome-level genome of Tegillarca granosa.</title>
        <authorList>
            <person name="Kim J."/>
        </authorList>
    </citation>
    <scope>NUCLEOTIDE SEQUENCE [LARGE SCALE GENOMIC DNA]</scope>
    <source>
        <strain evidence="3">Teg-2019</strain>
        <tissue evidence="3">Adductor muscle</tissue>
    </source>
</reference>
<comment type="caution">
    <text evidence="3">The sequence shown here is derived from an EMBL/GenBank/DDBJ whole genome shotgun (WGS) entry which is preliminary data.</text>
</comment>
<dbReference type="Proteomes" id="UP001217089">
    <property type="component" value="Unassembled WGS sequence"/>
</dbReference>
<dbReference type="PANTHER" id="PTHR10411:SF8">
    <property type="entry name" value="FI09246P"/>
    <property type="match status" value="1"/>
</dbReference>
<dbReference type="EMBL" id="JARBDR010000813">
    <property type="protein sequence ID" value="KAJ8306579.1"/>
    <property type="molecule type" value="Genomic_DNA"/>
</dbReference>
<evidence type="ECO:0000313" key="3">
    <source>
        <dbReference type="EMBL" id="KAJ8306579.1"/>
    </source>
</evidence>
<evidence type="ECO:0000313" key="4">
    <source>
        <dbReference type="Proteomes" id="UP001217089"/>
    </source>
</evidence>
<dbReference type="InterPro" id="IPR024824">
    <property type="entry name" value="GADD45"/>
</dbReference>
<keyword evidence="4" id="KW-1185">Reference proteome</keyword>
<dbReference type="InterPro" id="IPR029064">
    <property type="entry name" value="Ribosomal_eL30-like_sf"/>
</dbReference>
<evidence type="ECO:0000256" key="1">
    <source>
        <dbReference type="ARBA" id="ARBA00007361"/>
    </source>
</evidence>
<dbReference type="Gene3D" id="3.30.1330.30">
    <property type="match status" value="1"/>
</dbReference>
<organism evidence="3 4">
    <name type="scientific">Tegillarca granosa</name>
    <name type="common">Malaysian cockle</name>
    <name type="synonym">Anadara granosa</name>
    <dbReference type="NCBI Taxonomy" id="220873"/>
    <lineage>
        <taxon>Eukaryota</taxon>
        <taxon>Metazoa</taxon>
        <taxon>Spiralia</taxon>
        <taxon>Lophotrochozoa</taxon>
        <taxon>Mollusca</taxon>
        <taxon>Bivalvia</taxon>
        <taxon>Autobranchia</taxon>
        <taxon>Pteriomorphia</taxon>
        <taxon>Arcoida</taxon>
        <taxon>Arcoidea</taxon>
        <taxon>Arcidae</taxon>
        <taxon>Tegillarca</taxon>
    </lineage>
</organism>
<dbReference type="InterPro" id="IPR004038">
    <property type="entry name" value="Ribosomal_eL8/eL30/eS12/Gad45"/>
</dbReference>
<name>A0ABQ9EN02_TEGGR</name>
<evidence type="ECO:0000259" key="2">
    <source>
        <dbReference type="Pfam" id="PF01248"/>
    </source>
</evidence>
<sequence length="183" mass="20427">MDKLDLFYCSFGLSVCLDFNFKMTFPHFEDNQMDGTVRINSQVDIGEALKEVILKALEAERITCGAFAGAKLLSSNPDNVSICILPDVNPTIDVTVHIQHKLIEAYCWENDIPVLKVDSMDKLASLCKPKTGNDMSSVDTSDLSCILIEYPQTGSDTDETINKFYNNILINDVYPRPIIDLPV</sequence>
<dbReference type="Pfam" id="PF01248">
    <property type="entry name" value="Ribosomal_L7Ae"/>
    <property type="match status" value="1"/>
</dbReference>
<comment type="similarity">
    <text evidence="1">Belongs to the GADD45 family.</text>
</comment>